<evidence type="ECO:0008006" key="3">
    <source>
        <dbReference type="Google" id="ProtNLM"/>
    </source>
</evidence>
<dbReference type="InterPro" id="IPR002347">
    <property type="entry name" value="SDR_fam"/>
</dbReference>
<gene>
    <name evidence="1" type="ORF">XD94_1800</name>
</gene>
<sequence length="33" mass="3370">MKRFEGKVVLITGGSSGIGAESARAFSEEGAKV</sequence>
<feature type="non-terminal residue" evidence="1">
    <location>
        <position position="33"/>
    </location>
</feature>
<comment type="caution">
    <text evidence="1">The sequence shown here is derived from an EMBL/GenBank/DDBJ whole genome shotgun (WGS) entry which is preliminary data.</text>
</comment>
<dbReference type="AlphaFoldDB" id="A0A101HKJ9"/>
<evidence type="ECO:0000313" key="1">
    <source>
        <dbReference type="EMBL" id="KUK78210.1"/>
    </source>
</evidence>
<dbReference type="EMBL" id="LGGP01000401">
    <property type="protein sequence ID" value="KUK78210.1"/>
    <property type="molecule type" value="Genomic_DNA"/>
</dbReference>
<dbReference type="Pfam" id="PF00106">
    <property type="entry name" value="adh_short"/>
    <property type="match status" value="1"/>
</dbReference>
<name>A0A101HKJ9_9BACT</name>
<organism evidence="1 2">
    <name type="scientific">Mesotoga prima</name>
    <dbReference type="NCBI Taxonomy" id="1184387"/>
    <lineage>
        <taxon>Bacteria</taxon>
        <taxon>Thermotogati</taxon>
        <taxon>Thermotogota</taxon>
        <taxon>Thermotogae</taxon>
        <taxon>Kosmotogales</taxon>
        <taxon>Kosmotogaceae</taxon>
        <taxon>Mesotoga</taxon>
    </lineage>
</organism>
<dbReference type="Gene3D" id="3.40.50.720">
    <property type="entry name" value="NAD(P)-binding Rossmann-like Domain"/>
    <property type="match status" value="1"/>
</dbReference>
<reference evidence="2" key="1">
    <citation type="journal article" date="2015" name="MBio">
        <title>Genome-Resolved Metagenomic Analysis Reveals Roles for Candidate Phyla and Other Microbial Community Members in Biogeochemical Transformations in Oil Reservoirs.</title>
        <authorList>
            <person name="Hu P."/>
            <person name="Tom L."/>
            <person name="Singh A."/>
            <person name="Thomas B.C."/>
            <person name="Baker B.J."/>
            <person name="Piceno Y.M."/>
            <person name="Andersen G.L."/>
            <person name="Banfield J.F."/>
        </authorList>
    </citation>
    <scope>NUCLEOTIDE SEQUENCE [LARGE SCALE GENOMIC DNA]</scope>
</reference>
<dbReference type="Proteomes" id="UP000054092">
    <property type="component" value="Unassembled WGS sequence"/>
</dbReference>
<accession>A0A101HKJ9</accession>
<evidence type="ECO:0000313" key="2">
    <source>
        <dbReference type="Proteomes" id="UP000054092"/>
    </source>
</evidence>
<protein>
    <recommendedName>
        <fullName evidence="3">Short-chain dehydrogenase/reductase SDR</fullName>
    </recommendedName>
</protein>
<dbReference type="SUPFAM" id="SSF51735">
    <property type="entry name" value="NAD(P)-binding Rossmann-fold domains"/>
    <property type="match status" value="1"/>
</dbReference>
<dbReference type="InterPro" id="IPR036291">
    <property type="entry name" value="NAD(P)-bd_dom_sf"/>
</dbReference>
<proteinExistence type="predicted"/>